<protein>
    <submittedName>
        <fullName evidence="1">Uncharacterized protein</fullName>
    </submittedName>
</protein>
<organism evidence="1 2">
    <name type="scientific">Halodesulfovibrio aestuarii</name>
    <dbReference type="NCBI Taxonomy" id="126333"/>
    <lineage>
        <taxon>Bacteria</taxon>
        <taxon>Pseudomonadati</taxon>
        <taxon>Thermodesulfobacteriota</taxon>
        <taxon>Desulfovibrionia</taxon>
        <taxon>Desulfovibrionales</taxon>
        <taxon>Desulfovibrionaceae</taxon>
        <taxon>Halodesulfovibrio</taxon>
    </lineage>
</organism>
<comment type="caution">
    <text evidence="1">The sequence shown here is derived from an EMBL/GenBank/DDBJ whole genome shotgun (WGS) entry which is preliminary data.</text>
</comment>
<keyword evidence="2" id="KW-1185">Reference proteome</keyword>
<dbReference type="RefSeq" id="WP_371151024.1">
    <property type="nucleotide sequence ID" value="NZ_JBFSOO010000014.1"/>
</dbReference>
<sequence>MQVIITIIFLLLTNTFAYAELRLPVSCENVTKITIFQNILEEKDAETEGQPYLYTITLDLEPEVAKEYSRIADPNIVATIKPDGTRVSHKPLYLLTPKGIIAGDTSYFECVNSRQILLSFKTKEKAFEAARKVCLKIKPKTIYGYDYLQQQLKSRKSNRSR</sequence>
<dbReference type="EMBL" id="JBFSOO010000014">
    <property type="protein sequence ID" value="MEZ6854776.1"/>
    <property type="molecule type" value="Genomic_DNA"/>
</dbReference>
<proteinExistence type="predicted"/>
<dbReference type="Proteomes" id="UP001568358">
    <property type="component" value="Unassembled WGS sequence"/>
</dbReference>
<evidence type="ECO:0000313" key="2">
    <source>
        <dbReference type="Proteomes" id="UP001568358"/>
    </source>
</evidence>
<gene>
    <name evidence="1" type="ORF">AB2Z07_14815</name>
</gene>
<reference evidence="1 2" key="1">
    <citation type="submission" date="2024-07" db="EMBL/GenBank/DDBJ databases">
        <title>Active virus-host system and metabolic interactions in a Lokiarchaeon culture.</title>
        <authorList>
            <person name="Ponce Toledo R.I."/>
            <person name="Rodrigues Oliveira T."/>
            <person name="Schleper C."/>
        </authorList>
    </citation>
    <scope>NUCLEOTIDE SEQUENCE [LARGE SCALE GENOMIC DNA]</scope>
    <source>
        <strain evidence="1 2">B35</strain>
    </source>
</reference>
<name>A0ABV4JWB1_9BACT</name>
<accession>A0ABV4JWB1</accession>
<evidence type="ECO:0000313" key="1">
    <source>
        <dbReference type="EMBL" id="MEZ6854776.1"/>
    </source>
</evidence>